<dbReference type="GO" id="GO:0032543">
    <property type="term" value="P:mitochondrial translation"/>
    <property type="evidence" value="ECO:0007669"/>
    <property type="project" value="TreeGrafter"/>
</dbReference>
<evidence type="ECO:0000256" key="5">
    <source>
        <dbReference type="ARBA" id="ARBA00035440"/>
    </source>
</evidence>
<sequence length="249" mass="28520">MAYLTKQLHQSLSLCSRNSSGISAGVLLFQKAGYKHFPPPVNYDDIVIPERQKLPFLQRTPMYAAGIKAPKMMKNLDLIRGEEDVHRDLILQQYGIIALRGGHLRWGHLEMIRLGLIRKIDIKRMFGIWRVDAPWKAITKKGQGKRMGGGKGSIDHYVTPVKAHRVIVELGGKCSYDEVYKILKMIAHKLPFPAAVVSQESLTAARKEAEQIDRKNPNPYTFKYIVQNNMMGCHRWIKDIDKVYYGKYI</sequence>
<evidence type="ECO:0000256" key="3">
    <source>
        <dbReference type="ARBA" id="ARBA00023274"/>
    </source>
</evidence>
<comment type="caution">
    <text evidence="6">The sequence shown here is derived from an EMBL/GenBank/DDBJ whole genome shotgun (WGS) entry which is preliminary data.</text>
</comment>
<dbReference type="InterPro" id="IPR000114">
    <property type="entry name" value="Ribosomal_uL16_bact-type"/>
</dbReference>
<dbReference type="Gene3D" id="3.90.1170.10">
    <property type="entry name" value="Ribosomal protein L10e/L16"/>
    <property type="match status" value="1"/>
</dbReference>
<evidence type="ECO:0000256" key="4">
    <source>
        <dbReference type="ARBA" id="ARBA00035302"/>
    </source>
</evidence>
<dbReference type="GO" id="GO:0005762">
    <property type="term" value="C:mitochondrial large ribosomal subunit"/>
    <property type="evidence" value="ECO:0007669"/>
    <property type="project" value="TreeGrafter"/>
</dbReference>
<name>A0AAV2Q535_MEGNR</name>
<dbReference type="Pfam" id="PF00252">
    <property type="entry name" value="Ribosomal_L16"/>
    <property type="match status" value="1"/>
</dbReference>
<organism evidence="6 7">
    <name type="scientific">Meganyctiphanes norvegica</name>
    <name type="common">Northern krill</name>
    <name type="synonym">Thysanopoda norvegica</name>
    <dbReference type="NCBI Taxonomy" id="48144"/>
    <lineage>
        <taxon>Eukaryota</taxon>
        <taxon>Metazoa</taxon>
        <taxon>Ecdysozoa</taxon>
        <taxon>Arthropoda</taxon>
        <taxon>Crustacea</taxon>
        <taxon>Multicrustacea</taxon>
        <taxon>Malacostraca</taxon>
        <taxon>Eumalacostraca</taxon>
        <taxon>Eucarida</taxon>
        <taxon>Euphausiacea</taxon>
        <taxon>Euphausiidae</taxon>
        <taxon>Meganyctiphanes</taxon>
    </lineage>
</organism>
<dbReference type="AlphaFoldDB" id="A0AAV2Q535"/>
<dbReference type="Proteomes" id="UP001497623">
    <property type="component" value="Unassembled WGS sequence"/>
</dbReference>
<reference evidence="6 7" key="1">
    <citation type="submission" date="2024-05" db="EMBL/GenBank/DDBJ databases">
        <authorList>
            <person name="Wallberg A."/>
        </authorList>
    </citation>
    <scope>NUCLEOTIDE SEQUENCE [LARGE SCALE GENOMIC DNA]</scope>
</reference>
<proteinExistence type="inferred from homology"/>
<dbReference type="PANTHER" id="PTHR12220">
    <property type="entry name" value="50S/60S RIBOSOMAL PROTEIN L16"/>
    <property type="match status" value="1"/>
</dbReference>
<gene>
    <name evidence="6" type="ORF">MNOR_LOCUS7174</name>
</gene>
<evidence type="ECO:0000313" key="7">
    <source>
        <dbReference type="Proteomes" id="UP001497623"/>
    </source>
</evidence>
<dbReference type="EMBL" id="CAXKWB010003110">
    <property type="protein sequence ID" value="CAL4068372.1"/>
    <property type="molecule type" value="Genomic_DNA"/>
</dbReference>
<keyword evidence="7" id="KW-1185">Reference proteome</keyword>
<dbReference type="InterPro" id="IPR047873">
    <property type="entry name" value="Ribosomal_uL16"/>
</dbReference>
<keyword evidence="3" id="KW-0687">Ribonucleoprotein</keyword>
<evidence type="ECO:0000256" key="1">
    <source>
        <dbReference type="ARBA" id="ARBA00008931"/>
    </source>
</evidence>
<dbReference type="PANTHER" id="PTHR12220:SF13">
    <property type="entry name" value="LARGE RIBOSOMAL SUBUNIT PROTEIN UL16M"/>
    <property type="match status" value="1"/>
</dbReference>
<evidence type="ECO:0000256" key="2">
    <source>
        <dbReference type="ARBA" id="ARBA00022980"/>
    </source>
</evidence>
<dbReference type="InterPro" id="IPR016180">
    <property type="entry name" value="Ribosomal_uL16_dom"/>
</dbReference>
<dbReference type="CDD" id="cd01433">
    <property type="entry name" value="Ribosomal_L16_L10e"/>
    <property type="match status" value="1"/>
</dbReference>
<dbReference type="SUPFAM" id="SSF54686">
    <property type="entry name" value="Ribosomal protein L16p/L10e"/>
    <property type="match status" value="1"/>
</dbReference>
<evidence type="ECO:0000313" key="6">
    <source>
        <dbReference type="EMBL" id="CAL4068372.1"/>
    </source>
</evidence>
<dbReference type="InterPro" id="IPR036920">
    <property type="entry name" value="Ribosomal_uL16_sf"/>
</dbReference>
<dbReference type="GO" id="GO:0003735">
    <property type="term" value="F:structural constituent of ribosome"/>
    <property type="evidence" value="ECO:0007669"/>
    <property type="project" value="InterPro"/>
</dbReference>
<accession>A0AAV2Q535</accession>
<protein>
    <recommendedName>
        <fullName evidence="4">Large ribosomal subunit protein uL16m</fullName>
    </recommendedName>
    <alternativeName>
        <fullName evidence="5">39S ribosomal protein L16, mitochondrial</fullName>
    </alternativeName>
</protein>
<dbReference type="GO" id="GO:0019843">
    <property type="term" value="F:rRNA binding"/>
    <property type="evidence" value="ECO:0007669"/>
    <property type="project" value="InterPro"/>
</dbReference>
<keyword evidence="2" id="KW-0689">Ribosomal protein</keyword>
<comment type="similarity">
    <text evidence="1">Belongs to the universal ribosomal protein uL16 family.</text>
</comment>